<protein>
    <recommendedName>
        <fullName evidence="3">Serine kinase</fullName>
    </recommendedName>
</protein>
<evidence type="ECO:0000313" key="1">
    <source>
        <dbReference type="EMBL" id="MBB3152868.1"/>
    </source>
</evidence>
<evidence type="ECO:0008006" key="3">
    <source>
        <dbReference type="Google" id="ProtNLM"/>
    </source>
</evidence>
<dbReference type="EMBL" id="JACHXW010000007">
    <property type="protein sequence ID" value="MBB3152868.1"/>
    <property type="molecule type" value="Genomic_DNA"/>
</dbReference>
<accession>A0A7W5C828</accession>
<organism evidence="1 2">
    <name type="scientific">Paenibacillus endophyticus</name>
    <dbReference type="NCBI Taxonomy" id="1294268"/>
    <lineage>
        <taxon>Bacteria</taxon>
        <taxon>Bacillati</taxon>
        <taxon>Bacillota</taxon>
        <taxon>Bacilli</taxon>
        <taxon>Bacillales</taxon>
        <taxon>Paenibacillaceae</taxon>
        <taxon>Paenibacillus</taxon>
    </lineage>
</organism>
<dbReference type="InterPro" id="IPR027417">
    <property type="entry name" value="P-loop_NTPase"/>
</dbReference>
<sequence length="346" mass="38949">MGNEKATTISTFFEHVNKRILKKNGMLYKNLQIGLAGRILEIRYWDEMEVSLIRSSLLGRVLSKEMYGVPDAVIWCYTDDVNIYIPDSFRDKPLPEGAITDVYQGKDATGCIKVTRSTEMEGADYIGKTYYFCRQAGTDYDDCMLGHPLIRCFYFWAEQEGLLILHSAAVGVNHKGVLISARGGAGKSTLSVSCLLEGLDFVADDYVMMREAGERNALPLYTMVGLNSDMNQILKPNMPVIKTEEKRNGKKFFDASAYPFQEELPIKAILCPIVTDGSEPMIVPTDRGPVLVKLVHSSVSQIGGRRDTEMVKRMMDRLKDLPTYEFCLSKDLKKNVTVLRKFMEGL</sequence>
<evidence type="ECO:0000313" key="2">
    <source>
        <dbReference type="Proteomes" id="UP000518605"/>
    </source>
</evidence>
<name>A0A7W5C828_9BACL</name>
<reference evidence="1 2" key="1">
    <citation type="submission" date="2020-08" db="EMBL/GenBank/DDBJ databases">
        <title>Genomic Encyclopedia of Type Strains, Phase III (KMG-III): the genomes of soil and plant-associated and newly described type strains.</title>
        <authorList>
            <person name="Whitman W."/>
        </authorList>
    </citation>
    <scope>NUCLEOTIDE SEQUENCE [LARGE SCALE GENOMIC DNA]</scope>
    <source>
        <strain evidence="1 2">CECT 8234</strain>
    </source>
</reference>
<dbReference type="Proteomes" id="UP000518605">
    <property type="component" value="Unassembled WGS sequence"/>
</dbReference>
<gene>
    <name evidence="1" type="ORF">FHS16_002925</name>
</gene>
<proteinExistence type="predicted"/>
<dbReference type="AlphaFoldDB" id="A0A7W5C828"/>
<dbReference type="SUPFAM" id="SSF53795">
    <property type="entry name" value="PEP carboxykinase-like"/>
    <property type="match status" value="1"/>
</dbReference>
<comment type="caution">
    <text evidence="1">The sequence shown here is derived from an EMBL/GenBank/DDBJ whole genome shotgun (WGS) entry which is preliminary data.</text>
</comment>
<dbReference type="Gene3D" id="3.40.50.300">
    <property type="entry name" value="P-loop containing nucleotide triphosphate hydrolases"/>
    <property type="match status" value="1"/>
</dbReference>
<keyword evidence="2" id="KW-1185">Reference proteome</keyword>
<dbReference type="RefSeq" id="WP_183563327.1">
    <property type="nucleotide sequence ID" value="NZ_CBCSLB010000006.1"/>
</dbReference>